<feature type="region of interest" description="Disordered" evidence="2">
    <location>
        <begin position="445"/>
        <end position="483"/>
    </location>
</feature>
<keyword evidence="4" id="KW-1185">Reference proteome</keyword>
<dbReference type="HOGENOM" id="CLU_031229_0_0_1"/>
<dbReference type="KEGG" id="kaf:KAFR_0A00650"/>
<organism evidence="3 4">
    <name type="scientific">Kazachstania africana (strain ATCC 22294 / BCRC 22015 / CBS 2517 / CECT 1963 / NBRC 1671 / NRRL Y-8276)</name>
    <name type="common">Yeast</name>
    <name type="synonym">Kluyveromyces africanus</name>
    <dbReference type="NCBI Taxonomy" id="1071382"/>
    <lineage>
        <taxon>Eukaryota</taxon>
        <taxon>Fungi</taxon>
        <taxon>Dikarya</taxon>
        <taxon>Ascomycota</taxon>
        <taxon>Saccharomycotina</taxon>
        <taxon>Saccharomycetes</taxon>
        <taxon>Saccharomycetales</taxon>
        <taxon>Saccharomycetaceae</taxon>
        <taxon>Kazachstania</taxon>
    </lineage>
</organism>
<dbReference type="GeneID" id="13887049"/>
<dbReference type="GO" id="GO:0003688">
    <property type="term" value="F:DNA replication origin binding"/>
    <property type="evidence" value="ECO:0007669"/>
    <property type="project" value="EnsemblFungi"/>
</dbReference>
<dbReference type="EMBL" id="HE650821">
    <property type="protein sequence ID" value="CCF55503.1"/>
    <property type="molecule type" value="Genomic_DNA"/>
</dbReference>
<dbReference type="InParanoid" id="H2AMA3"/>
<dbReference type="OrthoDB" id="4065241at2759"/>
<dbReference type="GO" id="GO:0001228">
    <property type="term" value="F:DNA-binding transcription activator activity, RNA polymerase II-specific"/>
    <property type="evidence" value="ECO:0007669"/>
    <property type="project" value="EnsemblFungi"/>
</dbReference>
<feature type="compositionally biased region" description="Low complexity" evidence="2">
    <location>
        <begin position="355"/>
        <end position="368"/>
    </location>
</feature>
<dbReference type="RefSeq" id="XP_003954638.1">
    <property type="nucleotide sequence ID" value="XM_003954589.1"/>
</dbReference>
<dbReference type="Proteomes" id="UP000005220">
    <property type="component" value="Chromosome 1"/>
</dbReference>
<proteinExistence type="predicted"/>
<keyword evidence="1" id="KW-0175">Coiled coil</keyword>
<reference evidence="3 4" key="1">
    <citation type="journal article" date="2011" name="Proc. Natl. Acad. Sci. U.S.A.">
        <title>Evolutionary erosion of yeast sex chromosomes by mating-type switching accidents.</title>
        <authorList>
            <person name="Gordon J.L."/>
            <person name="Armisen D."/>
            <person name="Proux-Wera E."/>
            <person name="Oheigeartaigh S.S."/>
            <person name="Byrne K.P."/>
            <person name="Wolfe K.H."/>
        </authorList>
    </citation>
    <scope>NUCLEOTIDE SEQUENCE [LARGE SCALE GENOMIC DNA]</scope>
    <source>
        <strain evidence="4">ATCC 22294 / BCRC 22015 / CBS 2517 / CECT 1963 / NBRC 1671 / NRRL Y-8276</strain>
    </source>
</reference>
<feature type="region of interest" description="Disordered" evidence="2">
    <location>
        <begin position="341"/>
        <end position="372"/>
    </location>
</feature>
<evidence type="ECO:0000256" key="2">
    <source>
        <dbReference type="SAM" id="MobiDB-lite"/>
    </source>
</evidence>
<name>H2AMA3_KAZAF</name>
<dbReference type="GO" id="GO:0030466">
    <property type="term" value="P:silent mating-type cassette heterochromatin formation"/>
    <property type="evidence" value="ECO:0007669"/>
    <property type="project" value="EnsemblFungi"/>
</dbReference>
<dbReference type="AlphaFoldDB" id="H2AMA3"/>
<dbReference type="GO" id="GO:0000113">
    <property type="term" value="C:nucleotide-excision repair factor 4 complex"/>
    <property type="evidence" value="ECO:0007669"/>
    <property type="project" value="EnsemblFungi"/>
</dbReference>
<dbReference type="GO" id="GO:0000978">
    <property type="term" value="F:RNA polymerase II cis-regulatory region sequence-specific DNA binding"/>
    <property type="evidence" value="ECO:0007669"/>
    <property type="project" value="EnsemblFungi"/>
</dbReference>
<dbReference type="FunCoup" id="H2AMA3">
    <property type="interactions" value="1596"/>
</dbReference>
<dbReference type="InterPro" id="IPR006774">
    <property type="entry name" value="BAF1_ABF1"/>
</dbReference>
<dbReference type="GO" id="GO:0070911">
    <property type="term" value="P:global genome nucleotide-excision repair"/>
    <property type="evidence" value="ECO:0007669"/>
    <property type="project" value="EnsemblFungi"/>
</dbReference>
<evidence type="ECO:0000313" key="3">
    <source>
        <dbReference type="EMBL" id="CCF55503.1"/>
    </source>
</evidence>
<protein>
    <submittedName>
        <fullName evidence="3">Uncharacterized protein</fullName>
    </submittedName>
</protein>
<evidence type="ECO:0000313" key="4">
    <source>
        <dbReference type="Proteomes" id="UP000005220"/>
    </source>
</evidence>
<feature type="coiled-coil region" evidence="1">
    <location>
        <begin position="382"/>
        <end position="409"/>
    </location>
</feature>
<dbReference type="STRING" id="1071382.H2AMA3"/>
<dbReference type="GO" id="GO:0006261">
    <property type="term" value="P:DNA-templated DNA replication"/>
    <property type="evidence" value="ECO:0007669"/>
    <property type="project" value="EnsemblFungi"/>
</dbReference>
<dbReference type="GO" id="GO:0044374">
    <property type="term" value="F:sequence-specific DNA binding, bending"/>
    <property type="evidence" value="ECO:0007669"/>
    <property type="project" value="EnsemblFungi"/>
</dbReference>
<gene>
    <name evidence="3" type="primary">KAFR0A00650</name>
    <name evidence="3" type="ORF">KAFR_0A00650</name>
</gene>
<accession>H2AMA3</accession>
<evidence type="ECO:0000256" key="1">
    <source>
        <dbReference type="SAM" id="Coils"/>
    </source>
</evidence>
<dbReference type="Pfam" id="PF04684">
    <property type="entry name" value="BAF1_ABF1"/>
    <property type="match status" value="1"/>
</dbReference>
<sequence length="483" mass="54527">MTTTTTTNYYEYKHPIINLELSSNDSSVEPKKFDTLDDWYNVINDYEYQARCPIILKNSHRNKHFTFACHLKGCPFKVLLSYCGNSVPRSTNITTTSSTTNTVTNDDQAQSTANSVVDDSLKQHNTAKDDVTDELMNVNDNDANVTAAIEAAVAAVQTVSHTNDDDDDDDDVKLPNHTKITVLETLPDLKSHVNSQSNHNNISGPFIVTKIEPYHSHSLEENLSLDKFVLTKIPKILQIDLNFDETLEILYRKGNNTLNKFKVVQFVEDSGLLDIIKSRYNLMDEDITKKFISLISRRVTTYKARFVLKKKRIGEYKMSPGPSDIPVSNEPTDVLEEHNKLNSKPGLTGPKSLHPPIDNTDITNNNANPDDKDLTATAQAAIGDLKRRIQESESNNVDVEDNLEDYSQKRHKAIDDSPLVHLDDIQNDDKLPHDVAEQLRLLSSHFKDVETASNKDDDEDDENKHDVEVDIPDENIQPELRGQ</sequence>
<feature type="compositionally biased region" description="Basic and acidic residues" evidence="2">
    <location>
        <begin position="445"/>
        <end position="455"/>
    </location>
</feature>
<dbReference type="GO" id="GO:0000122">
    <property type="term" value="P:negative regulation of transcription by RNA polymerase II"/>
    <property type="evidence" value="ECO:0007669"/>
    <property type="project" value="EnsemblFungi"/>
</dbReference>
<dbReference type="eggNOG" id="ENOG502QSTW">
    <property type="taxonomic scope" value="Eukaryota"/>
</dbReference>